<evidence type="ECO:0000256" key="3">
    <source>
        <dbReference type="ARBA" id="ARBA00022989"/>
    </source>
</evidence>
<dbReference type="InterPro" id="IPR051784">
    <property type="entry name" value="Nod_factor_ABC_transporter"/>
</dbReference>
<feature type="transmembrane region" description="Helical" evidence="5">
    <location>
        <begin position="171"/>
        <end position="192"/>
    </location>
</feature>
<keyword evidence="2 5" id="KW-0812">Transmembrane</keyword>
<feature type="transmembrane region" description="Helical" evidence="5">
    <location>
        <begin position="134"/>
        <end position="159"/>
    </location>
</feature>
<dbReference type="InterPro" id="IPR000412">
    <property type="entry name" value="ABC_2_transport"/>
</dbReference>
<gene>
    <name evidence="7" type="ORF">LCGC14_1276240</name>
</gene>
<dbReference type="PIRSF" id="PIRSF006648">
    <property type="entry name" value="DrrB"/>
    <property type="match status" value="1"/>
</dbReference>
<feature type="transmembrane region" description="Helical" evidence="5">
    <location>
        <begin position="58"/>
        <end position="79"/>
    </location>
</feature>
<keyword evidence="4 5" id="KW-0472">Membrane</keyword>
<feature type="transmembrane region" description="Helical" evidence="5">
    <location>
        <begin position="32"/>
        <end position="52"/>
    </location>
</feature>
<feature type="transmembrane region" description="Helical" evidence="5">
    <location>
        <begin position="99"/>
        <end position="128"/>
    </location>
</feature>
<reference evidence="7" key="1">
    <citation type="journal article" date="2015" name="Nature">
        <title>Complex archaea that bridge the gap between prokaryotes and eukaryotes.</title>
        <authorList>
            <person name="Spang A."/>
            <person name="Saw J.H."/>
            <person name="Jorgensen S.L."/>
            <person name="Zaremba-Niedzwiedzka K."/>
            <person name="Martijn J."/>
            <person name="Lind A.E."/>
            <person name="van Eijk R."/>
            <person name="Schleper C."/>
            <person name="Guy L."/>
            <person name="Ettema T.J."/>
        </authorList>
    </citation>
    <scope>NUCLEOTIDE SEQUENCE</scope>
</reference>
<name>A0A0F9KWK7_9ZZZZ</name>
<dbReference type="Pfam" id="PF01061">
    <property type="entry name" value="ABC2_membrane"/>
    <property type="match status" value="1"/>
</dbReference>
<accession>A0A0F9KWK7</accession>
<dbReference type="PANTHER" id="PTHR43229">
    <property type="entry name" value="NODULATION PROTEIN J"/>
    <property type="match status" value="1"/>
</dbReference>
<dbReference type="AlphaFoldDB" id="A0A0F9KWK7"/>
<comment type="caution">
    <text evidence="7">The sequence shown here is derived from an EMBL/GenBank/DDBJ whole genome shotgun (WGS) entry which is preliminary data.</text>
</comment>
<dbReference type="InterPro" id="IPR013525">
    <property type="entry name" value="ABC2_TM"/>
</dbReference>
<feature type="transmembrane region" description="Helical" evidence="5">
    <location>
        <begin position="212"/>
        <end position="239"/>
    </location>
</feature>
<evidence type="ECO:0000256" key="1">
    <source>
        <dbReference type="ARBA" id="ARBA00004141"/>
    </source>
</evidence>
<dbReference type="GO" id="GO:0140359">
    <property type="term" value="F:ABC-type transporter activity"/>
    <property type="evidence" value="ECO:0007669"/>
    <property type="project" value="InterPro"/>
</dbReference>
<dbReference type="GO" id="GO:0043190">
    <property type="term" value="C:ATP-binding cassette (ABC) transporter complex"/>
    <property type="evidence" value="ECO:0007669"/>
    <property type="project" value="InterPro"/>
</dbReference>
<dbReference type="PRINTS" id="PR00164">
    <property type="entry name" value="ABC2TRNSPORT"/>
</dbReference>
<evidence type="ECO:0000256" key="4">
    <source>
        <dbReference type="ARBA" id="ARBA00023136"/>
    </source>
</evidence>
<evidence type="ECO:0000256" key="2">
    <source>
        <dbReference type="ARBA" id="ARBA00022692"/>
    </source>
</evidence>
<organism evidence="7">
    <name type="scientific">marine sediment metagenome</name>
    <dbReference type="NCBI Taxonomy" id="412755"/>
    <lineage>
        <taxon>unclassified sequences</taxon>
        <taxon>metagenomes</taxon>
        <taxon>ecological metagenomes</taxon>
    </lineage>
</organism>
<sequence>MKENKYQAQSSKQLVHLTIKNLKSMIRERSQLIWIFGYPLLFILLFTVAYGIEVFKIMGAGVIITGPTVIISQLAGHFAEEKELGTLQRLTTTPVSRNIILLSGLLSELVVGAIQIVILLVVTLLITLNFPTDIITILLLFIIPLLVTFTSLGFGLLLASFVKSASSAGGLAWFVILPLQFLGGTLISEPVIEFLPTSLAVRAMRSLIAGNYNFEILGLQIFFIALWGIGVIILGILLFQRKTAIL</sequence>
<comment type="subcellular location">
    <subcellularLocation>
        <location evidence="1">Membrane</location>
        <topology evidence="1">Multi-pass membrane protein</topology>
    </subcellularLocation>
</comment>
<dbReference type="PANTHER" id="PTHR43229:SF6">
    <property type="entry name" value="ABC-TYPE MULTIDRUG TRANSPORT SYSTEM, PERMEASE COMPONENT"/>
    <property type="match status" value="1"/>
</dbReference>
<feature type="domain" description="ABC-2 type transporter transmembrane" evidence="6">
    <location>
        <begin position="13"/>
        <end position="193"/>
    </location>
</feature>
<dbReference type="EMBL" id="LAZR01007212">
    <property type="protein sequence ID" value="KKM86709.1"/>
    <property type="molecule type" value="Genomic_DNA"/>
</dbReference>
<keyword evidence="3 5" id="KW-1133">Transmembrane helix</keyword>
<proteinExistence type="predicted"/>
<evidence type="ECO:0000256" key="5">
    <source>
        <dbReference type="SAM" id="Phobius"/>
    </source>
</evidence>
<evidence type="ECO:0000259" key="6">
    <source>
        <dbReference type="Pfam" id="PF01061"/>
    </source>
</evidence>
<protein>
    <recommendedName>
        <fullName evidence="6">ABC-2 type transporter transmembrane domain-containing protein</fullName>
    </recommendedName>
</protein>
<evidence type="ECO:0000313" key="7">
    <source>
        <dbReference type="EMBL" id="KKM86709.1"/>
    </source>
</evidence>